<protein>
    <recommendedName>
        <fullName evidence="2">Protein kinase domain-containing protein</fullName>
    </recommendedName>
</protein>
<feature type="region of interest" description="Disordered" evidence="1">
    <location>
        <begin position="432"/>
        <end position="480"/>
    </location>
</feature>
<sequence length="669" mass="70741">MAAAVTVGSSASHAAAATSPHFGPVVEQLIPPAQAVDQARATLAHPVPSFTARKRLTPSQARRGEQLRTPAAHSCTPKPTDVDGTHYPVLRSAKLDDNYVPALLASLDDYMARLRAGNTLLRGDSLSPHRPMLDSWELEYSPENHGLDQKLFSVLGKSVVRVLNTLTTPLDMKWYASHDDDAGVSVGRGDERFLYTAASDLAVAPVGLQFLGARGEIKPANRAYMVQIHAYLASLVSFPHTRVTTSDNNKKSTVQVQKPDGSWGGGTQEELMALQISAIVSTNKVRVEAAGYDSKHVSVVVMGEDSYFHVRGTASEGQLDLSVSPLYRNVTDRYLDQPGDVSLRALLVATSLATLAGDVLGLELGGPRPQAQALIETQEPEGEMRGAAGAAGRSRSAGVGPCPPLGGGSGGFAAIGESVSGVQEGATTAAIGSDADGSSVASSEHSASSNADNDGEAQYATSSPDTSFEVSSKVGRPSTSGKGALRVCVRYGLIQSKFIELIASEKSSLCTLPPSLILDRVLSSRHGVIIAASTSFGLVFKLVDSSGDYLHDEIKNEIDIYAKLSATVEGRRLSLPFLGAFTSPDGYVGFAVQLAEPVLHWRDCKSSEVLGLISSLHQLGLVHGDVKPSNLARLADNSLRLLDFGRTRAGTAEEMKSEMEMLVEDLNEA</sequence>
<dbReference type="SUPFAM" id="SSF56112">
    <property type="entry name" value="Protein kinase-like (PK-like)"/>
    <property type="match status" value="1"/>
</dbReference>
<evidence type="ECO:0000259" key="2">
    <source>
        <dbReference type="PROSITE" id="PS50011"/>
    </source>
</evidence>
<gene>
    <name evidence="3" type="ORF">Rhopal_002427-T1</name>
</gene>
<organism evidence="3 4">
    <name type="scientific">Rhodotorula paludigena</name>
    <dbReference type="NCBI Taxonomy" id="86838"/>
    <lineage>
        <taxon>Eukaryota</taxon>
        <taxon>Fungi</taxon>
        <taxon>Dikarya</taxon>
        <taxon>Basidiomycota</taxon>
        <taxon>Pucciniomycotina</taxon>
        <taxon>Microbotryomycetes</taxon>
        <taxon>Sporidiobolales</taxon>
        <taxon>Sporidiobolaceae</taxon>
        <taxon>Rhodotorula</taxon>
    </lineage>
</organism>
<dbReference type="AlphaFoldDB" id="A0AAV5GIY6"/>
<dbReference type="InterPro" id="IPR011009">
    <property type="entry name" value="Kinase-like_dom_sf"/>
</dbReference>
<dbReference type="PROSITE" id="PS50011">
    <property type="entry name" value="PROTEIN_KINASE_DOM"/>
    <property type="match status" value="1"/>
</dbReference>
<feature type="compositionally biased region" description="Low complexity" evidence="1">
    <location>
        <begin position="385"/>
        <end position="400"/>
    </location>
</feature>
<dbReference type="InterPro" id="IPR000719">
    <property type="entry name" value="Prot_kinase_dom"/>
</dbReference>
<feature type="region of interest" description="Disordered" evidence="1">
    <location>
        <begin position="378"/>
        <end position="403"/>
    </location>
</feature>
<comment type="caution">
    <text evidence="3">The sequence shown here is derived from an EMBL/GenBank/DDBJ whole genome shotgun (WGS) entry which is preliminary data.</text>
</comment>
<reference evidence="3 4" key="1">
    <citation type="submission" date="2021-12" db="EMBL/GenBank/DDBJ databases">
        <title>High titer production of polyol ester of fatty acids by Rhodotorula paludigena BS15 towards product separation-free biomass refinery.</title>
        <authorList>
            <person name="Mano J."/>
            <person name="Ono H."/>
            <person name="Tanaka T."/>
            <person name="Naito K."/>
            <person name="Sushida H."/>
            <person name="Ike M."/>
            <person name="Tokuyasu K."/>
            <person name="Kitaoka M."/>
        </authorList>
    </citation>
    <scope>NUCLEOTIDE SEQUENCE [LARGE SCALE GENOMIC DNA]</scope>
    <source>
        <strain evidence="3 4">BS15</strain>
    </source>
</reference>
<evidence type="ECO:0000313" key="4">
    <source>
        <dbReference type="Proteomes" id="UP001342314"/>
    </source>
</evidence>
<name>A0AAV5GIY6_9BASI</name>
<feature type="compositionally biased region" description="Low complexity" evidence="1">
    <location>
        <begin position="432"/>
        <end position="451"/>
    </location>
</feature>
<feature type="domain" description="Protein kinase" evidence="2">
    <location>
        <begin position="425"/>
        <end position="669"/>
    </location>
</feature>
<dbReference type="Gene3D" id="1.10.510.10">
    <property type="entry name" value="Transferase(Phosphotransferase) domain 1"/>
    <property type="match status" value="1"/>
</dbReference>
<evidence type="ECO:0000256" key="1">
    <source>
        <dbReference type="SAM" id="MobiDB-lite"/>
    </source>
</evidence>
<dbReference type="GO" id="GO:0004672">
    <property type="term" value="F:protein kinase activity"/>
    <property type="evidence" value="ECO:0007669"/>
    <property type="project" value="InterPro"/>
</dbReference>
<dbReference type="GO" id="GO:0005524">
    <property type="term" value="F:ATP binding"/>
    <property type="evidence" value="ECO:0007669"/>
    <property type="project" value="InterPro"/>
</dbReference>
<keyword evidence="4" id="KW-1185">Reference proteome</keyword>
<evidence type="ECO:0000313" key="3">
    <source>
        <dbReference type="EMBL" id="GJN89441.1"/>
    </source>
</evidence>
<feature type="region of interest" description="Disordered" evidence="1">
    <location>
        <begin position="44"/>
        <end position="80"/>
    </location>
</feature>
<proteinExistence type="predicted"/>
<dbReference type="Proteomes" id="UP001342314">
    <property type="component" value="Unassembled WGS sequence"/>
</dbReference>
<feature type="compositionally biased region" description="Polar residues" evidence="1">
    <location>
        <begin position="459"/>
        <end position="470"/>
    </location>
</feature>
<dbReference type="EMBL" id="BQKY01000005">
    <property type="protein sequence ID" value="GJN89441.1"/>
    <property type="molecule type" value="Genomic_DNA"/>
</dbReference>
<accession>A0AAV5GIY6</accession>